<gene>
    <name evidence="2" type="ORF">HNR00_004768</name>
</gene>
<feature type="compositionally biased region" description="Low complexity" evidence="1">
    <location>
        <begin position="15"/>
        <end position="31"/>
    </location>
</feature>
<evidence type="ECO:0000256" key="1">
    <source>
        <dbReference type="SAM" id="MobiDB-lite"/>
    </source>
</evidence>
<name>A0A840ZSJ2_9HYPH</name>
<comment type="caution">
    <text evidence="2">The sequence shown here is derived from an EMBL/GenBank/DDBJ whole genome shotgun (WGS) entry which is preliminary data.</text>
</comment>
<dbReference type="RefSeq" id="WP_183573610.1">
    <property type="nucleotide sequence ID" value="NZ_JACHOP010000032.1"/>
</dbReference>
<sequence>MTQATKSTTRKPQRTVRSTVRTPSRAGASAPRARRVKLQDEPGAFGRPTWATLAARTELRDWLADGTPHRVDALKMTSLLLTAAVGEARAFLGPTSLTMALAAIGTIPEAVTGEDLAAKVESILMGVAECEL</sequence>
<keyword evidence="3" id="KW-1185">Reference proteome</keyword>
<dbReference type="Proteomes" id="UP000583454">
    <property type="component" value="Unassembled WGS sequence"/>
</dbReference>
<protein>
    <submittedName>
        <fullName evidence="2">Uncharacterized protein</fullName>
    </submittedName>
</protein>
<proteinExistence type="predicted"/>
<accession>A0A840ZSJ2</accession>
<feature type="region of interest" description="Disordered" evidence="1">
    <location>
        <begin position="1"/>
        <end position="35"/>
    </location>
</feature>
<dbReference type="AlphaFoldDB" id="A0A840ZSJ2"/>
<dbReference type="EMBL" id="JACHOP010000032">
    <property type="protein sequence ID" value="MBB5760028.1"/>
    <property type="molecule type" value="Genomic_DNA"/>
</dbReference>
<evidence type="ECO:0000313" key="3">
    <source>
        <dbReference type="Proteomes" id="UP000583454"/>
    </source>
</evidence>
<evidence type="ECO:0000313" key="2">
    <source>
        <dbReference type="EMBL" id="MBB5760028.1"/>
    </source>
</evidence>
<reference evidence="2 3" key="1">
    <citation type="submission" date="2020-08" db="EMBL/GenBank/DDBJ databases">
        <title>Genomic Encyclopedia of Type Strains, Phase IV (KMG-IV): sequencing the most valuable type-strain genomes for metagenomic binning, comparative biology and taxonomic classification.</title>
        <authorList>
            <person name="Goeker M."/>
        </authorList>
    </citation>
    <scope>NUCLEOTIDE SEQUENCE [LARGE SCALE GENOMIC DNA]</scope>
    <source>
        <strain evidence="2 3">DSM 2163</strain>
    </source>
</reference>
<organism evidence="2 3">
    <name type="scientific">Methylorubrum rhodinum</name>
    <dbReference type="NCBI Taxonomy" id="29428"/>
    <lineage>
        <taxon>Bacteria</taxon>
        <taxon>Pseudomonadati</taxon>
        <taxon>Pseudomonadota</taxon>
        <taxon>Alphaproteobacteria</taxon>
        <taxon>Hyphomicrobiales</taxon>
        <taxon>Methylobacteriaceae</taxon>
        <taxon>Methylorubrum</taxon>
    </lineage>
</organism>